<dbReference type="InterPro" id="IPR050951">
    <property type="entry name" value="Retrovirus_Pol_polyprotein"/>
</dbReference>
<dbReference type="InterPro" id="IPR012337">
    <property type="entry name" value="RNaseH-like_sf"/>
</dbReference>
<comment type="caution">
    <text evidence="1">The sequence shown here is derived from an EMBL/GenBank/DDBJ whole genome shotgun (WGS) entry which is preliminary data.</text>
</comment>
<protein>
    <submittedName>
        <fullName evidence="1">Transposon Ty3-G Gag-Pol poly</fullName>
    </submittedName>
</protein>
<accession>A0A7D9LIG4</accession>
<dbReference type="AlphaFoldDB" id="A0A7D9LIG4"/>
<dbReference type="Proteomes" id="UP001152795">
    <property type="component" value="Unassembled WGS sequence"/>
</dbReference>
<feature type="non-terminal residue" evidence="1">
    <location>
        <position position="158"/>
    </location>
</feature>
<dbReference type="InterPro" id="IPR036397">
    <property type="entry name" value="RNaseH_sf"/>
</dbReference>
<keyword evidence="2" id="KW-1185">Reference proteome</keyword>
<organism evidence="1 2">
    <name type="scientific">Paramuricea clavata</name>
    <name type="common">Red gorgonian</name>
    <name type="synonym">Violescent sea-whip</name>
    <dbReference type="NCBI Taxonomy" id="317549"/>
    <lineage>
        <taxon>Eukaryota</taxon>
        <taxon>Metazoa</taxon>
        <taxon>Cnidaria</taxon>
        <taxon>Anthozoa</taxon>
        <taxon>Octocorallia</taxon>
        <taxon>Malacalcyonacea</taxon>
        <taxon>Plexauridae</taxon>
        <taxon>Paramuricea</taxon>
    </lineage>
</organism>
<reference evidence="1" key="1">
    <citation type="submission" date="2020-04" db="EMBL/GenBank/DDBJ databases">
        <authorList>
            <person name="Alioto T."/>
            <person name="Alioto T."/>
            <person name="Gomez Garrido J."/>
        </authorList>
    </citation>
    <scope>NUCLEOTIDE SEQUENCE</scope>
    <source>
        <strain evidence="1">A484AB</strain>
    </source>
</reference>
<dbReference type="OrthoDB" id="5953333at2759"/>
<dbReference type="Gene3D" id="3.30.420.10">
    <property type="entry name" value="Ribonuclease H-like superfamily/Ribonuclease H"/>
    <property type="match status" value="1"/>
</dbReference>
<dbReference type="EMBL" id="CACRXK020020857">
    <property type="protein sequence ID" value="CAB4035245.1"/>
    <property type="molecule type" value="Genomic_DNA"/>
</dbReference>
<dbReference type="PANTHER" id="PTHR37984:SF11">
    <property type="entry name" value="INTEGRASE CATALYTIC DOMAIN-CONTAINING PROTEIN"/>
    <property type="match status" value="1"/>
</dbReference>
<evidence type="ECO:0000313" key="1">
    <source>
        <dbReference type="EMBL" id="CAB4035245.1"/>
    </source>
</evidence>
<dbReference type="GO" id="GO:0003676">
    <property type="term" value="F:nucleic acid binding"/>
    <property type="evidence" value="ECO:0007669"/>
    <property type="project" value="InterPro"/>
</dbReference>
<sequence>MNRQEIEEAYQKDLEMQALITAIRKNRWPRNQTGHICNELTVSDNGIIQQGNRLVMPKKLRSHTLNIAHAQHQAANNSKILEPLKMTTMPFKPSQVIHGDVCGPFPSGDYLLVLMDKHARFPEVEIIRLTTTAVTIGKLEKIFSVHGFPIEFVSDEFN</sequence>
<proteinExistence type="predicted"/>
<name>A0A7D9LIG4_PARCT</name>
<dbReference type="PANTHER" id="PTHR37984">
    <property type="entry name" value="PROTEIN CBG26694"/>
    <property type="match status" value="1"/>
</dbReference>
<evidence type="ECO:0000313" key="2">
    <source>
        <dbReference type="Proteomes" id="UP001152795"/>
    </source>
</evidence>
<gene>
    <name evidence="1" type="ORF">PACLA_8A007906</name>
</gene>
<dbReference type="SUPFAM" id="SSF53098">
    <property type="entry name" value="Ribonuclease H-like"/>
    <property type="match status" value="1"/>
</dbReference>